<evidence type="ECO:0000313" key="1">
    <source>
        <dbReference type="EMBL" id="SUZ82004.1"/>
    </source>
</evidence>
<sequence>MISEFNSKIIKSLCLLVFLQACAYFNTFYNAQEHYQMAEKIRMENFGNKLPSKAIQEYQSAIEKSEKVLTEYGDSKYVQDALLLKGRSHFFKREYDSAKEAFNQLKDSEESFFQNETKYWLALCKWKDLRPQPAINDLKDLLDRTELVDLESRIYLTLGEIYLEIDRPDSAFQFLDRGAKTASSRLTREQIYFQIAELSYGNELYQQASDNYKNVLINTISVSRIRESNLKIIQTYRLLGDLDEAKRRIEQLLLDENFNSIKGKLRLELAKIELDRNNLDFAIQSLDQVAQDNQNTEVAVEAYYLLGNSFLKSPNIDFERAIFFMDQGMKQNFNSPYKIIISNKRDSVNKIIALTKDSEEDITNNPSILYGIAEILAFDIGNTYEALDYFERIINSHVESDFYTKSLFAAYSIYNKKNALEGDQYKEIILKQYPQSDYAKMIIENEQLNIQHEPSELLLTAESLWAVDQKKSLSVYRQILDKDSSTLSSNIAAYFLAYYYDYELSQKDSAIVYYQWIKEKHPSSDQGIIAQKRLEALNVE</sequence>
<organism evidence="1">
    <name type="scientific">marine metagenome</name>
    <dbReference type="NCBI Taxonomy" id="408172"/>
    <lineage>
        <taxon>unclassified sequences</taxon>
        <taxon>metagenomes</taxon>
        <taxon>ecological metagenomes</taxon>
    </lineage>
</organism>
<dbReference type="SUPFAM" id="SSF48452">
    <property type="entry name" value="TPR-like"/>
    <property type="match status" value="2"/>
</dbReference>
<gene>
    <name evidence="1" type="ORF">METZ01_LOCUS34858</name>
</gene>
<dbReference type="Gene3D" id="1.25.40.10">
    <property type="entry name" value="Tetratricopeptide repeat domain"/>
    <property type="match status" value="3"/>
</dbReference>
<dbReference type="EMBL" id="UINC01001486">
    <property type="protein sequence ID" value="SUZ82004.1"/>
    <property type="molecule type" value="Genomic_DNA"/>
</dbReference>
<accession>A0A381QSQ2</accession>
<dbReference type="Pfam" id="PF13174">
    <property type="entry name" value="TPR_6"/>
    <property type="match status" value="1"/>
</dbReference>
<dbReference type="InterPro" id="IPR011990">
    <property type="entry name" value="TPR-like_helical_dom_sf"/>
</dbReference>
<name>A0A381QSQ2_9ZZZZ</name>
<proteinExistence type="predicted"/>
<dbReference type="InterPro" id="IPR019734">
    <property type="entry name" value="TPR_rpt"/>
</dbReference>
<dbReference type="AlphaFoldDB" id="A0A381QSQ2"/>
<protein>
    <submittedName>
        <fullName evidence="1">Uncharacterized protein</fullName>
    </submittedName>
</protein>
<reference evidence="1" key="1">
    <citation type="submission" date="2018-05" db="EMBL/GenBank/DDBJ databases">
        <authorList>
            <person name="Lanie J.A."/>
            <person name="Ng W.-L."/>
            <person name="Kazmierczak K.M."/>
            <person name="Andrzejewski T.M."/>
            <person name="Davidsen T.M."/>
            <person name="Wayne K.J."/>
            <person name="Tettelin H."/>
            <person name="Glass J.I."/>
            <person name="Rusch D."/>
            <person name="Podicherti R."/>
            <person name="Tsui H.-C.T."/>
            <person name="Winkler M.E."/>
        </authorList>
    </citation>
    <scope>NUCLEOTIDE SEQUENCE</scope>
</reference>